<name>A0A1W5CXU8_9LECA</name>
<dbReference type="InterPro" id="IPR025332">
    <property type="entry name" value="DUF4238"/>
</dbReference>
<dbReference type="EMBL" id="FWEW01000793">
    <property type="protein sequence ID" value="SLM35678.1"/>
    <property type="molecule type" value="Genomic_DNA"/>
</dbReference>
<evidence type="ECO:0000313" key="2">
    <source>
        <dbReference type="EMBL" id="SLM35678.1"/>
    </source>
</evidence>
<feature type="compositionally biased region" description="Basic residues" evidence="1">
    <location>
        <begin position="85"/>
        <end position="99"/>
    </location>
</feature>
<keyword evidence="3" id="KW-1185">Reference proteome</keyword>
<evidence type="ECO:0000256" key="1">
    <source>
        <dbReference type="SAM" id="MobiDB-lite"/>
    </source>
</evidence>
<evidence type="ECO:0000313" key="3">
    <source>
        <dbReference type="Proteomes" id="UP000192927"/>
    </source>
</evidence>
<dbReference type="Proteomes" id="UP000192927">
    <property type="component" value="Unassembled WGS sequence"/>
</dbReference>
<organism evidence="2 3">
    <name type="scientific">Lasallia pustulata</name>
    <dbReference type="NCBI Taxonomy" id="136370"/>
    <lineage>
        <taxon>Eukaryota</taxon>
        <taxon>Fungi</taxon>
        <taxon>Dikarya</taxon>
        <taxon>Ascomycota</taxon>
        <taxon>Pezizomycotina</taxon>
        <taxon>Lecanoromycetes</taxon>
        <taxon>OSLEUM clade</taxon>
        <taxon>Umbilicariomycetidae</taxon>
        <taxon>Umbilicariales</taxon>
        <taxon>Umbilicariaceae</taxon>
        <taxon>Lasallia</taxon>
    </lineage>
</organism>
<feature type="region of interest" description="Disordered" evidence="1">
    <location>
        <begin position="75"/>
        <end position="117"/>
    </location>
</feature>
<dbReference type="AlphaFoldDB" id="A0A1W5CXU8"/>
<reference evidence="3" key="1">
    <citation type="submission" date="2017-03" db="EMBL/GenBank/DDBJ databases">
        <authorList>
            <person name="Sharma R."/>
            <person name="Thines M."/>
        </authorList>
    </citation>
    <scope>NUCLEOTIDE SEQUENCE [LARGE SCALE GENOMIC DNA]</scope>
</reference>
<protein>
    <submittedName>
        <fullName evidence="2">Uncharacterized protein</fullName>
    </submittedName>
</protein>
<accession>A0A1W5CXU8</accession>
<sequence>MTGQGQYQHFIPKFILRKYDAEYEEPDIAAYRADLEYHGDEKSADKAWEKEKKARQKKSSIKTVVFEEISKSNASAEQVEERRARRDQRKIKKEGKRQLKMGETTSNTMPSAESFEFGDGETKMSLTMRGVNLVEFCHEEIKISLERRNCNTICGLIDMYERKRESESSREEEQTAEEGKVKIESEFSRMEKRMADIIKVLEKDIADDKESSRLSKVQLYQIHHFLFIMFYRGSNFFKHYDTTTEAYKGSDKASLLQYMEAKGFAEPLEVWYHNLRVFIVSICLPPWPDLEAWEAKLLANAYPTDARHLIDHMKDYYLCFCRPRQADDAFIMTQNAFNVYDGRYGVRENWAFYHFFAPISPKFLILLRRRSMFRHPGRTRSPDWCESYPVEESSWLYCLPVGDKPSEVNGNFDFKYHHIPSEYVSRIDSILLDNAADTKLIIYSTATSLGRALQVFWDQQEEAVGSSFLGGPESRMKLSGDEVRRLEGGQPMFDGPYLFSLLYLSRLLTALEDATREC</sequence>
<dbReference type="Pfam" id="PF14022">
    <property type="entry name" value="DUF4238"/>
    <property type="match status" value="1"/>
</dbReference>
<proteinExistence type="predicted"/>